<dbReference type="Pfam" id="PF00480">
    <property type="entry name" value="ROK"/>
    <property type="match status" value="1"/>
</dbReference>
<dbReference type="PANTHER" id="PTHR18964:SF149">
    <property type="entry name" value="BIFUNCTIONAL UDP-N-ACETYLGLUCOSAMINE 2-EPIMERASE_N-ACETYLMANNOSAMINE KINASE"/>
    <property type="match status" value="1"/>
</dbReference>
<dbReference type="AlphaFoldDB" id="A0A7K1FHX4"/>
<dbReference type="InterPro" id="IPR000600">
    <property type="entry name" value="ROK"/>
</dbReference>
<sequence>MLSALLSGPPLSVAELALATLLSKPTATQSLRRLGALDLMMPAGTAAGRSGPHAQLYAAGSGIGVAAAVSVEQERIRIEVLTAQGDVVERSEVRRGSGAATAQIEKALLRRSTRDQIKAMVIGMPGSFDALADRVRFADELRGWQRPGITARLEAAIGATVRIENDAKLAALAEQASGSGEGLESMALLWCGEGVASAAVIGGQVVRGVGGAAGEIGDLPTADGRTGQDLLGADAVAEMTSAETDPEAAQMRLARRYAAVARPLVAVLDPQALVLAGPTAEAGGGELAEAVQRAIADLALHPVPVRIAHHSGRGVIEGAGLAARELLRASTLDRVGPKEQ</sequence>
<accession>A0A7K1FHX4</accession>
<comment type="similarity">
    <text evidence="1">Belongs to the ROK (NagC/XylR) family.</text>
</comment>
<comment type="caution">
    <text evidence="2">The sequence shown here is derived from an EMBL/GenBank/DDBJ whole genome shotgun (WGS) entry which is preliminary data.</text>
</comment>
<dbReference type="CDD" id="cd23763">
    <property type="entry name" value="ASKHA_ATPase_ROK"/>
    <property type="match status" value="1"/>
</dbReference>
<dbReference type="RefSeq" id="WP_154766990.1">
    <property type="nucleotide sequence ID" value="NZ_WLYK01000001.1"/>
</dbReference>
<dbReference type="Gene3D" id="3.30.420.40">
    <property type="match status" value="3"/>
</dbReference>
<evidence type="ECO:0000256" key="1">
    <source>
        <dbReference type="ARBA" id="ARBA00006479"/>
    </source>
</evidence>
<proteinExistence type="inferred from homology"/>
<gene>
    <name evidence="2" type="ORF">GIS00_03645</name>
</gene>
<dbReference type="EMBL" id="WLYK01000001">
    <property type="protein sequence ID" value="MTD13039.1"/>
    <property type="molecule type" value="Genomic_DNA"/>
</dbReference>
<dbReference type="PANTHER" id="PTHR18964">
    <property type="entry name" value="ROK (REPRESSOR, ORF, KINASE) FAMILY"/>
    <property type="match status" value="1"/>
</dbReference>
<reference evidence="2 3" key="1">
    <citation type="submission" date="2019-11" db="EMBL/GenBank/DDBJ databases">
        <authorList>
            <person name="Jiang L.-Q."/>
        </authorList>
    </citation>
    <scope>NUCLEOTIDE SEQUENCE [LARGE SCALE GENOMIC DNA]</scope>
    <source>
        <strain evidence="2 3">YIM 132087</strain>
    </source>
</reference>
<name>A0A7K1FHX4_9ACTN</name>
<evidence type="ECO:0000313" key="3">
    <source>
        <dbReference type="Proteomes" id="UP000460221"/>
    </source>
</evidence>
<dbReference type="SUPFAM" id="SSF53067">
    <property type="entry name" value="Actin-like ATPase domain"/>
    <property type="match status" value="1"/>
</dbReference>
<evidence type="ECO:0000313" key="2">
    <source>
        <dbReference type="EMBL" id="MTD13039.1"/>
    </source>
</evidence>
<dbReference type="Proteomes" id="UP000460221">
    <property type="component" value="Unassembled WGS sequence"/>
</dbReference>
<keyword evidence="3" id="KW-1185">Reference proteome</keyword>
<dbReference type="InterPro" id="IPR043129">
    <property type="entry name" value="ATPase_NBD"/>
</dbReference>
<protein>
    <submittedName>
        <fullName evidence="2">ROK family protein</fullName>
    </submittedName>
</protein>
<organism evidence="2 3">
    <name type="scientific">Nakamurella alba</name>
    <dbReference type="NCBI Taxonomy" id="2665158"/>
    <lineage>
        <taxon>Bacteria</taxon>
        <taxon>Bacillati</taxon>
        <taxon>Actinomycetota</taxon>
        <taxon>Actinomycetes</taxon>
        <taxon>Nakamurellales</taxon>
        <taxon>Nakamurellaceae</taxon>
        <taxon>Nakamurella</taxon>
    </lineage>
</organism>